<dbReference type="AlphaFoldDB" id="A0A8S4RZT6"/>
<protein>
    <submittedName>
        <fullName evidence="1">Jg27889 protein</fullName>
    </submittedName>
</protein>
<name>A0A8S4RZT6_9NEOP</name>
<gene>
    <name evidence="1" type="primary">jg27889</name>
    <name evidence="1" type="ORF">PAEG_LOCUS18923</name>
</gene>
<dbReference type="EMBL" id="CAKXAJ010025671">
    <property type="protein sequence ID" value="CAH2242683.1"/>
    <property type="molecule type" value="Genomic_DNA"/>
</dbReference>
<sequence length="75" mass="8169">MGRPGSETTSGYLGEAEDPAALTVSDVCWNVTTYVWLCCALFGAPVVRAADDPSVVRCQSRAKDHLRQKPFLLQI</sequence>
<reference evidence="1" key="1">
    <citation type="submission" date="2022-03" db="EMBL/GenBank/DDBJ databases">
        <authorList>
            <person name="Lindestad O."/>
        </authorList>
    </citation>
    <scope>NUCLEOTIDE SEQUENCE</scope>
</reference>
<evidence type="ECO:0000313" key="2">
    <source>
        <dbReference type="Proteomes" id="UP000838756"/>
    </source>
</evidence>
<comment type="caution">
    <text evidence="1">The sequence shown here is derived from an EMBL/GenBank/DDBJ whole genome shotgun (WGS) entry which is preliminary data.</text>
</comment>
<organism evidence="1 2">
    <name type="scientific">Pararge aegeria aegeria</name>
    <dbReference type="NCBI Taxonomy" id="348720"/>
    <lineage>
        <taxon>Eukaryota</taxon>
        <taxon>Metazoa</taxon>
        <taxon>Ecdysozoa</taxon>
        <taxon>Arthropoda</taxon>
        <taxon>Hexapoda</taxon>
        <taxon>Insecta</taxon>
        <taxon>Pterygota</taxon>
        <taxon>Neoptera</taxon>
        <taxon>Endopterygota</taxon>
        <taxon>Lepidoptera</taxon>
        <taxon>Glossata</taxon>
        <taxon>Ditrysia</taxon>
        <taxon>Papilionoidea</taxon>
        <taxon>Nymphalidae</taxon>
        <taxon>Satyrinae</taxon>
        <taxon>Satyrini</taxon>
        <taxon>Parargina</taxon>
        <taxon>Pararge</taxon>
    </lineage>
</organism>
<evidence type="ECO:0000313" key="1">
    <source>
        <dbReference type="EMBL" id="CAH2242683.1"/>
    </source>
</evidence>
<accession>A0A8S4RZT6</accession>
<keyword evidence="2" id="KW-1185">Reference proteome</keyword>
<proteinExistence type="predicted"/>
<dbReference type="Proteomes" id="UP000838756">
    <property type="component" value="Unassembled WGS sequence"/>
</dbReference>